<feature type="transmembrane region" description="Helical" evidence="1">
    <location>
        <begin position="21"/>
        <end position="39"/>
    </location>
</feature>
<gene>
    <name evidence="2" type="ORF">TAF16_1380</name>
</gene>
<evidence type="ECO:0000256" key="1">
    <source>
        <dbReference type="SAM" id="Phobius"/>
    </source>
</evidence>
<keyword evidence="1" id="KW-0812">Transmembrane</keyword>
<dbReference type="EMBL" id="LUCQ01000081">
    <property type="protein sequence ID" value="OAO79768.1"/>
    <property type="molecule type" value="Genomic_DNA"/>
</dbReference>
<name>A0A178TDG9_9BACL</name>
<protein>
    <submittedName>
        <fullName evidence="2">Uncharacterized protein</fullName>
    </submittedName>
</protein>
<proteinExistence type="predicted"/>
<sequence>MTWLNDKHRTNEKYDQYFFRHFMPSSLFVVSIFILFYHMSYIPK</sequence>
<accession>A0A178TDG9</accession>
<reference evidence="2 3" key="1">
    <citation type="submission" date="2016-03" db="EMBL/GenBank/DDBJ databases">
        <title>Spore heat resistance.</title>
        <authorList>
            <person name="Boekhorst J."/>
            <person name="Berendsen E.M."/>
            <person name="Wells-Bennik M.H."/>
            <person name="Kuipers O.P."/>
        </authorList>
    </citation>
    <scope>NUCLEOTIDE SEQUENCE [LARGE SCALE GENOMIC DNA]</scope>
    <source>
        <strain evidence="2 3">AF16</strain>
    </source>
</reference>
<keyword evidence="1" id="KW-1133">Transmembrane helix</keyword>
<evidence type="ECO:0000313" key="2">
    <source>
        <dbReference type="EMBL" id="OAO79768.1"/>
    </source>
</evidence>
<organism evidence="2 3">
    <name type="scientific">Anoxybacillus flavithermus</name>
    <dbReference type="NCBI Taxonomy" id="33934"/>
    <lineage>
        <taxon>Bacteria</taxon>
        <taxon>Bacillati</taxon>
        <taxon>Bacillota</taxon>
        <taxon>Bacilli</taxon>
        <taxon>Bacillales</taxon>
        <taxon>Anoxybacillaceae</taxon>
        <taxon>Anoxybacillus</taxon>
    </lineage>
</organism>
<keyword evidence="1" id="KW-0472">Membrane</keyword>
<dbReference type="AlphaFoldDB" id="A0A178TDG9"/>
<dbReference type="Proteomes" id="UP000078336">
    <property type="component" value="Unassembled WGS sequence"/>
</dbReference>
<comment type="caution">
    <text evidence="2">The sequence shown here is derived from an EMBL/GenBank/DDBJ whole genome shotgun (WGS) entry which is preliminary data.</text>
</comment>
<evidence type="ECO:0000313" key="3">
    <source>
        <dbReference type="Proteomes" id="UP000078336"/>
    </source>
</evidence>
<keyword evidence="3" id="KW-1185">Reference proteome</keyword>
<dbReference type="PATRIC" id="fig|33934.7.peg.2076"/>